<dbReference type="GO" id="GO:0008310">
    <property type="term" value="F:single-stranded DNA 3'-5' DNA exonuclease activity"/>
    <property type="evidence" value="ECO:0007669"/>
    <property type="project" value="UniProtKB-EC"/>
</dbReference>
<dbReference type="Proteomes" id="UP000317839">
    <property type="component" value="Unassembled WGS sequence"/>
</dbReference>
<dbReference type="InterPro" id="IPR058561">
    <property type="entry name" value="Exonuc_1_C"/>
</dbReference>
<dbReference type="EMBL" id="VIKR01000005">
    <property type="protein sequence ID" value="TQV72131.1"/>
    <property type="molecule type" value="Genomic_DNA"/>
</dbReference>
<dbReference type="NCBIfam" id="NF008746">
    <property type="entry name" value="PRK11779.1"/>
    <property type="match status" value="1"/>
</dbReference>
<evidence type="ECO:0000256" key="11">
    <source>
        <dbReference type="ARBA" id="ARBA00023204"/>
    </source>
</evidence>
<keyword evidence="11 13" id="KW-0234">DNA repair</keyword>
<feature type="domain" description="ExoI SH3-like" evidence="16">
    <location>
        <begin position="195"/>
        <end position="350"/>
    </location>
</feature>
<dbReference type="Pfam" id="PF26016">
    <property type="entry name" value="ExoI_C"/>
    <property type="match status" value="1"/>
</dbReference>
<dbReference type="RefSeq" id="WP_142943459.1">
    <property type="nucleotide sequence ID" value="NZ_VIKR01000005.1"/>
</dbReference>
<keyword evidence="10" id="KW-0238">DNA-binding</keyword>
<evidence type="ECO:0000256" key="5">
    <source>
        <dbReference type="ARBA" id="ARBA00022723"/>
    </source>
</evidence>
<evidence type="ECO:0000256" key="2">
    <source>
        <dbReference type="ARBA" id="ARBA00012108"/>
    </source>
</evidence>
<dbReference type="GO" id="GO:0006281">
    <property type="term" value="P:DNA repair"/>
    <property type="evidence" value="ECO:0007669"/>
    <property type="project" value="UniProtKB-KW"/>
</dbReference>
<dbReference type="InterPro" id="IPR034747">
    <property type="entry name" value="EXOI_SH3"/>
</dbReference>
<feature type="domain" description="ExoI C-terminal" evidence="17">
    <location>
        <begin position="353"/>
        <end position="477"/>
    </location>
</feature>
<dbReference type="AlphaFoldDB" id="A0A545T4I0"/>
<dbReference type="GO" id="GO:0003677">
    <property type="term" value="F:DNA binding"/>
    <property type="evidence" value="ECO:0007669"/>
    <property type="project" value="UniProtKB-KW"/>
</dbReference>
<organism evidence="18 19">
    <name type="scientific">Aliikangiella marina</name>
    <dbReference type="NCBI Taxonomy" id="1712262"/>
    <lineage>
        <taxon>Bacteria</taxon>
        <taxon>Pseudomonadati</taxon>
        <taxon>Pseudomonadota</taxon>
        <taxon>Gammaproteobacteria</taxon>
        <taxon>Oceanospirillales</taxon>
        <taxon>Pleioneaceae</taxon>
        <taxon>Aliikangiella</taxon>
    </lineage>
</organism>
<name>A0A545T4I0_9GAMM</name>
<protein>
    <recommendedName>
        <fullName evidence="3 13">Exodeoxyribonuclease I</fullName>
        <ecNumber evidence="2 13">3.1.11.1</ecNumber>
    </recommendedName>
</protein>
<dbReference type="InterPro" id="IPR022894">
    <property type="entry name" value="Oligoribonuclease"/>
</dbReference>
<evidence type="ECO:0000256" key="13">
    <source>
        <dbReference type="PIRNR" id="PIRNR000977"/>
    </source>
</evidence>
<evidence type="ECO:0000256" key="6">
    <source>
        <dbReference type="ARBA" id="ARBA00022763"/>
    </source>
</evidence>
<comment type="catalytic activity">
    <reaction evidence="1 13">
        <text>Exonucleolytic cleavage in the 3'- to 5'-direction to yield nucleoside 5'-phosphates.</text>
        <dbReference type="EC" id="3.1.11.1"/>
    </reaction>
</comment>
<dbReference type="InterPro" id="IPR036397">
    <property type="entry name" value="RNaseH_sf"/>
</dbReference>
<dbReference type="GO" id="GO:0000175">
    <property type="term" value="F:3'-5'-RNA exonuclease activity"/>
    <property type="evidence" value="ECO:0007669"/>
    <property type="project" value="InterPro"/>
</dbReference>
<gene>
    <name evidence="18" type="primary">sbcB</name>
    <name evidence="18" type="ORF">FLL45_18090</name>
</gene>
<evidence type="ECO:0000256" key="1">
    <source>
        <dbReference type="ARBA" id="ARBA00000563"/>
    </source>
</evidence>
<dbReference type="PIRSF" id="PIRSF000977">
    <property type="entry name" value="Exodeoxyribonuclease_I"/>
    <property type="match status" value="1"/>
</dbReference>
<evidence type="ECO:0000256" key="3">
    <source>
        <dbReference type="ARBA" id="ARBA00019900"/>
    </source>
</evidence>
<feature type="binding site" evidence="14">
    <location>
        <position position="10"/>
    </location>
    <ligand>
        <name>substrate</name>
    </ligand>
</feature>
<comment type="subunit">
    <text evidence="12">Monomer. Interacts with ssb (via C-terminus); this interaction stimulates the exonuclease activity by recruiting the enzyme to its substrate.</text>
</comment>
<evidence type="ECO:0000256" key="7">
    <source>
        <dbReference type="ARBA" id="ARBA00022801"/>
    </source>
</evidence>
<dbReference type="Gene3D" id="1.10.287.1240">
    <property type="match status" value="1"/>
</dbReference>
<evidence type="ECO:0000256" key="4">
    <source>
        <dbReference type="ARBA" id="ARBA00022722"/>
    </source>
</evidence>
<dbReference type="InterPro" id="IPR012337">
    <property type="entry name" value="RNaseH-like_sf"/>
</dbReference>
<keyword evidence="8 13" id="KW-0269">Exonuclease</keyword>
<reference evidence="18 19" key="1">
    <citation type="submission" date="2019-06" db="EMBL/GenBank/DDBJ databases">
        <title>Draft genome of Aliikangiella marina GYP-15.</title>
        <authorList>
            <person name="Wang G."/>
        </authorList>
    </citation>
    <scope>NUCLEOTIDE SEQUENCE [LARGE SCALE GENOMIC DNA]</scope>
    <source>
        <strain evidence="18 19">GYP-15</strain>
    </source>
</reference>
<dbReference type="PROSITE" id="PS51785">
    <property type="entry name" value="EXOI_C"/>
    <property type="match status" value="1"/>
</dbReference>
<dbReference type="PANTHER" id="PTHR11046">
    <property type="entry name" value="OLIGORIBONUCLEASE, MITOCHONDRIAL"/>
    <property type="match status" value="1"/>
</dbReference>
<dbReference type="InterPro" id="IPR038649">
    <property type="entry name" value="EXOI_SH3_sf"/>
</dbReference>
<comment type="caution">
    <text evidence="18">The sequence shown here is derived from an EMBL/GenBank/DDBJ whole genome shotgun (WGS) entry which is preliminary data.</text>
</comment>
<evidence type="ECO:0000256" key="15">
    <source>
        <dbReference type="PIRSR" id="PIRSR000977-2"/>
    </source>
</evidence>
<feature type="binding site" evidence="14">
    <location>
        <position position="158"/>
    </location>
    <ligand>
        <name>substrate</name>
    </ligand>
</feature>
<dbReference type="Pfam" id="PF00929">
    <property type="entry name" value="RNase_T"/>
    <property type="match status" value="1"/>
</dbReference>
<dbReference type="PANTHER" id="PTHR11046:SF11">
    <property type="entry name" value="EXODEOXYRIBONUCLEASE I"/>
    <property type="match status" value="1"/>
</dbReference>
<accession>A0A545T4I0</accession>
<keyword evidence="19" id="KW-1185">Reference proteome</keyword>
<dbReference type="CDD" id="cd06138">
    <property type="entry name" value="ExoI_N"/>
    <property type="match status" value="1"/>
</dbReference>
<evidence type="ECO:0000256" key="10">
    <source>
        <dbReference type="ARBA" id="ARBA00023125"/>
    </source>
</evidence>
<dbReference type="PROSITE" id="PS51784">
    <property type="entry name" value="EXOI_SH3"/>
    <property type="match status" value="1"/>
</dbReference>
<dbReference type="InterPro" id="IPR023607">
    <property type="entry name" value="Exodeoxyribonuclease_I"/>
</dbReference>
<evidence type="ECO:0000313" key="18">
    <source>
        <dbReference type="EMBL" id="TQV72131.1"/>
    </source>
</evidence>
<evidence type="ECO:0000259" key="17">
    <source>
        <dbReference type="PROSITE" id="PS51785"/>
    </source>
</evidence>
<dbReference type="Gene3D" id="3.30.420.10">
    <property type="entry name" value="Ribonuclease H-like superfamily/Ribonuclease H"/>
    <property type="match status" value="1"/>
</dbReference>
<evidence type="ECO:0000256" key="14">
    <source>
        <dbReference type="PIRSR" id="PIRSR000977-1"/>
    </source>
</evidence>
<dbReference type="GO" id="GO:0046872">
    <property type="term" value="F:metal ion binding"/>
    <property type="evidence" value="ECO:0007669"/>
    <property type="project" value="UniProtKB-KW"/>
</dbReference>
<feature type="binding site" evidence="15">
    <location>
        <position position="179"/>
    </location>
    <ligand>
        <name>Mg(2+)</name>
        <dbReference type="ChEBI" id="CHEBI:18420"/>
        <label>2</label>
    </ligand>
</feature>
<feature type="binding site" evidence="15">
    <location>
        <position position="8"/>
    </location>
    <ligand>
        <name>Mg(2+)</name>
        <dbReference type="ChEBI" id="CHEBI:18420"/>
        <label>1</label>
    </ligand>
</feature>
<keyword evidence="9 15" id="KW-0460">Magnesium</keyword>
<evidence type="ECO:0000313" key="19">
    <source>
        <dbReference type="Proteomes" id="UP000317839"/>
    </source>
</evidence>
<dbReference type="Gene3D" id="3.30.1520.20">
    <property type="entry name" value="Exonuclease ExoI, domain 2"/>
    <property type="match status" value="1"/>
</dbReference>
<dbReference type="EC" id="3.1.11.1" evidence="2 13"/>
<dbReference type="FunFam" id="3.30.420.10:FF:000033">
    <property type="entry name" value="Exodeoxyribonuclease I"/>
    <property type="match status" value="1"/>
</dbReference>
<evidence type="ECO:0000256" key="12">
    <source>
        <dbReference type="ARBA" id="ARBA00046792"/>
    </source>
</evidence>
<dbReference type="Gene3D" id="1.20.1280.70">
    <property type="entry name" value="Exonuclease ExoI, domain 3"/>
    <property type="match status" value="1"/>
</dbReference>
<sequence>MQSFYWFDFETFGANPAKDRPSQFAGIRTDYDFNVIDEPLNIFCKPADDFLPHPEACLITGITPQQALENGLCERDFFRRIHLELAAANTCAVGYNNIRFDDEVVRFGLYRNFYDAYAREWQDGNSRWDILDMLRMTHALRPQGINWPINDEGKPSFKLELLSTANHIEHENAHDALSDVYATIAMAKLVKEKQPRLFNFLFGLRDKRMVMAEIDLVTNKPFIHCSGMLGPEHQYCGVMMPLVAHPTNKNSVICIDLSKPFGDFSSLEPEEIEKLIFTRQDELPEGESRLPIKEIHYNKCPAVAPLGVLNSEAQTRLGINLKQCQTTASQLKSSIAEIRGKLLTVYQQKSFEPITNPDHALYSGGFFKPADKQKMDQIRRSSWEELANTQFQFIDERLAEMLFRYRARNAPETLSSAEKNRWQVFRHENFFDEKAGSALLYKDFLATLEQLQKNNNNDPLILKRVKEYADQQIASLTSPQ</sequence>
<comment type="cofactor">
    <cofactor evidence="15">
        <name>Mg(2+)</name>
        <dbReference type="ChEBI" id="CHEBI:18420"/>
    </cofactor>
    <text evidence="15">Binds 2 Mg(2+) ions per monomer.</text>
</comment>
<proteinExistence type="predicted"/>
<dbReference type="InterPro" id="IPR013520">
    <property type="entry name" value="Ribonucl_H"/>
</dbReference>
<dbReference type="InterPro" id="IPR013620">
    <property type="entry name" value="Exonuc_1_SH3"/>
</dbReference>
<dbReference type="OrthoDB" id="9763470at2"/>
<keyword evidence="4 13" id="KW-0540">Nuclease</keyword>
<feature type="binding site" evidence="15">
    <location>
        <position position="10"/>
    </location>
    <ligand>
        <name>Mg(2+)</name>
        <dbReference type="ChEBI" id="CHEBI:18420"/>
        <label>2</label>
    </ligand>
</feature>
<dbReference type="Pfam" id="PF08411">
    <property type="entry name" value="ExoI_SH3"/>
    <property type="match status" value="1"/>
</dbReference>
<dbReference type="SUPFAM" id="SSF53098">
    <property type="entry name" value="Ribonuclease H-like"/>
    <property type="match status" value="1"/>
</dbReference>
<evidence type="ECO:0000256" key="8">
    <source>
        <dbReference type="ARBA" id="ARBA00022839"/>
    </source>
</evidence>
<keyword evidence="7 13" id="KW-0378">Hydrolase</keyword>
<evidence type="ECO:0000259" key="16">
    <source>
        <dbReference type="PROSITE" id="PS51784"/>
    </source>
</evidence>
<evidence type="ECO:0000256" key="9">
    <source>
        <dbReference type="ARBA" id="ARBA00022842"/>
    </source>
</evidence>
<keyword evidence="5 15" id="KW-0479">Metal-binding</keyword>
<keyword evidence="6 13" id="KW-0227">DNA damage</keyword>